<dbReference type="AlphaFoldDB" id="A0AAV7WNH6"/>
<reference evidence="2" key="1">
    <citation type="journal article" date="2022" name="bioRxiv">
        <title>Sequencing and chromosome-scale assembly of the giantPleurodeles waltlgenome.</title>
        <authorList>
            <person name="Brown T."/>
            <person name="Elewa A."/>
            <person name="Iarovenko S."/>
            <person name="Subramanian E."/>
            <person name="Araus A.J."/>
            <person name="Petzold A."/>
            <person name="Susuki M."/>
            <person name="Suzuki K.-i.T."/>
            <person name="Hayashi T."/>
            <person name="Toyoda A."/>
            <person name="Oliveira C."/>
            <person name="Osipova E."/>
            <person name="Leigh N.D."/>
            <person name="Simon A."/>
            <person name="Yun M.H."/>
        </authorList>
    </citation>
    <scope>NUCLEOTIDE SEQUENCE</scope>
    <source>
        <strain evidence="2">20211129_DDA</strain>
        <tissue evidence="2">Liver</tissue>
    </source>
</reference>
<feature type="region of interest" description="Disordered" evidence="1">
    <location>
        <begin position="49"/>
        <end position="100"/>
    </location>
</feature>
<comment type="caution">
    <text evidence="2">The sequence shown here is derived from an EMBL/GenBank/DDBJ whole genome shotgun (WGS) entry which is preliminary data.</text>
</comment>
<organism evidence="2 3">
    <name type="scientific">Pleurodeles waltl</name>
    <name type="common">Iberian ribbed newt</name>
    <dbReference type="NCBI Taxonomy" id="8319"/>
    <lineage>
        <taxon>Eukaryota</taxon>
        <taxon>Metazoa</taxon>
        <taxon>Chordata</taxon>
        <taxon>Craniata</taxon>
        <taxon>Vertebrata</taxon>
        <taxon>Euteleostomi</taxon>
        <taxon>Amphibia</taxon>
        <taxon>Batrachia</taxon>
        <taxon>Caudata</taxon>
        <taxon>Salamandroidea</taxon>
        <taxon>Salamandridae</taxon>
        <taxon>Pleurodelinae</taxon>
        <taxon>Pleurodeles</taxon>
    </lineage>
</organism>
<sequence length="100" mass="10840">MALGIWRLCRGGEQSQQTPGVPGDLCGSSSYPVLVLRSRGRERMEAANWLDPRASGMAPPGMAPRTEADGDGRKWGKSGRSPPEPEEADRQTGWITLIFS</sequence>
<name>A0AAV7WNH6_PLEWA</name>
<dbReference type="EMBL" id="JANPWB010000001">
    <property type="protein sequence ID" value="KAJ1214088.1"/>
    <property type="molecule type" value="Genomic_DNA"/>
</dbReference>
<accession>A0AAV7WNH6</accession>
<protein>
    <submittedName>
        <fullName evidence="2">Uncharacterized protein</fullName>
    </submittedName>
</protein>
<evidence type="ECO:0000313" key="3">
    <source>
        <dbReference type="Proteomes" id="UP001066276"/>
    </source>
</evidence>
<dbReference type="Proteomes" id="UP001066276">
    <property type="component" value="Chromosome 1_1"/>
</dbReference>
<keyword evidence="3" id="KW-1185">Reference proteome</keyword>
<evidence type="ECO:0000313" key="2">
    <source>
        <dbReference type="EMBL" id="KAJ1214088.1"/>
    </source>
</evidence>
<evidence type="ECO:0000256" key="1">
    <source>
        <dbReference type="SAM" id="MobiDB-lite"/>
    </source>
</evidence>
<proteinExistence type="predicted"/>
<gene>
    <name evidence="2" type="ORF">NDU88_001715</name>
</gene>